<evidence type="ECO:0000256" key="1">
    <source>
        <dbReference type="SAM" id="MobiDB-lite"/>
    </source>
</evidence>
<protein>
    <submittedName>
        <fullName evidence="2">Uncharacterized protein</fullName>
    </submittedName>
</protein>
<accession>A0ABY4M1W8</accession>
<gene>
    <name evidence="2" type="ORF">K9S39_07610</name>
</gene>
<name>A0ABY4M1W8_9ACTN</name>
<keyword evidence="3" id="KW-1185">Reference proteome</keyword>
<dbReference type="RefSeq" id="WP_248862560.1">
    <property type="nucleotide sequence ID" value="NZ_CP086322.1"/>
</dbReference>
<evidence type="ECO:0000313" key="3">
    <source>
        <dbReference type="Proteomes" id="UP000830115"/>
    </source>
</evidence>
<dbReference type="Proteomes" id="UP000830115">
    <property type="component" value="Chromosome"/>
</dbReference>
<reference evidence="2" key="1">
    <citation type="submission" date="2021-10" db="EMBL/GenBank/DDBJ databases">
        <title>Streptomyces nigrumlapis sp.nov.,an antimicrobial producing actinobacterium isolated from Black Gobi rocks.</title>
        <authorList>
            <person name="Wen Y."/>
            <person name="Zhang W."/>
            <person name="Liu X.G."/>
        </authorList>
    </citation>
    <scope>NUCLEOTIDE SEQUENCE</scope>
    <source>
        <strain evidence="2">ST13-2-2</strain>
    </source>
</reference>
<evidence type="ECO:0000313" key="2">
    <source>
        <dbReference type="EMBL" id="UQA91749.1"/>
    </source>
</evidence>
<organism evidence="2 3">
    <name type="scientific">Streptomyces halobius</name>
    <dbReference type="NCBI Taxonomy" id="2879846"/>
    <lineage>
        <taxon>Bacteria</taxon>
        <taxon>Bacillati</taxon>
        <taxon>Actinomycetota</taxon>
        <taxon>Actinomycetes</taxon>
        <taxon>Kitasatosporales</taxon>
        <taxon>Streptomycetaceae</taxon>
        <taxon>Streptomyces</taxon>
    </lineage>
</organism>
<feature type="region of interest" description="Disordered" evidence="1">
    <location>
        <begin position="1"/>
        <end position="50"/>
    </location>
</feature>
<dbReference type="EMBL" id="CP086322">
    <property type="protein sequence ID" value="UQA91749.1"/>
    <property type="molecule type" value="Genomic_DNA"/>
</dbReference>
<proteinExistence type="predicted"/>
<sequence>MGGVDVHKGQVGGSGQQRGAHGQAGEELPVGSVELEGVAMGERAQERAQR</sequence>